<feature type="region of interest" description="Disordered" evidence="1">
    <location>
        <begin position="1319"/>
        <end position="1382"/>
    </location>
</feature>
<dbReference type="EMBL" id="CP062983">
    <property type="protein sequence ID" value="QPC84018.1"/>
    <property type="molecule type" value="Genomic_DNA"/>
</dbReference>
<evidence type="ECO:0000313" key="4">
    <source>
        <dbReference type="Proteomes" id="UP000594468"/>
    </source>
</evidence>
<organism evidence="3 4">
    <name type="scientific">Phototrophicus methaneseepsis</name>
    <dbReference type="NCBI Taxonomy" id="2710758"/>
    <lineage>
        <taxon>Bacteria</taxon>
        <taxon>Bacillati</taxon>
        <taxon>Chloroflexota</taxon>
        <taxon>Candidatus Thermofontia</taxon>
        <taxon>Phototrophicales</taxon>
        <taxon>Phototrophicaceae</taxon>
        <taxon>Phototrophicus</taxon>
    </lineage>
</organism>
<keyword evidence="4" id="KW-1185">Reference proteome</keyword>
<dbReference type="InterPro" id="IPR059226">
    <property type="entry name" value="Choice_anch_Q_dom"/>
</dbReference>
<evidence type="ECO:0000256" key="2">
    <source>
        <dbReference type="SAM" id="SignalP"/>
    </source>
</evidence>
<sequence>MPKKHHTLVLAMLLMGLALGMTVIAQNVVVPPMLAPQDALSITSPEVGEPDFTINSTADTIDANPGDGQCADAGGLCTLRAAIMESNVLRLTQTIYIPAGTYLLTIPGADEDASATGDLDILAPVLIVGEDQATTIIDGNSLDRVFHVSFVDDYQSRGNSAITSVTIQGGNAPYGAGILHEKGKWTVQFSIVKDNYAYGQYPCGSSAGAAAYAAGPTSFLFLYTTITENRTPSISTNTTLGAIAGLNEVPALIYSSVYDNETDWAVVLAKSDCSMEPDEIHTIMQYSTIANNAGGAIYVYDMYADLQSFTVSGNAQGILLDNPSDTTSPLSEPFKIDALTVANNGSYGLKIDGDYDHVTVTSSILTGHAQDCDASVALALSSGYTIASDHSLYTQGACPVEDSATNLFNTDPLLLPLADNGGYTLTHAVAENSPAIGNGLCGNDQRGYIPVRPLACTTGSYEYNDAGTDFPPTLNLLDSTDSSFVILPDEPMQLTRRIFFEMRGDMYDPLGNTAPNDVTNPANYLLAMPGADNTFQTSSCAAGIQGDDVAVPVTKILHGNPWPVNYGDTTLASGIYGSAGMLEFDALAVGGTEHYLPAGDYRFFICDNLQDVNGIYLDGDVDYMSGGEFVREFNNIQLPLPSVPNLEVHYDDPYTNKDIEPGESTEIDDNVKYFRLVFNVPMDGYQITDPAHIQFIQGGSNGYVETESCDALNGDDELLTVDSLETGETIGDMFRSWPPFFEVRYYIDQLLTPNAYRFVLCDSLISREHIPLDGDKDGIPGGNFMVDFYVAEVPPTPTSFPTLLAPTLNDASDSIIALNLTVPSGQLEPGTVIQLERRQGPNSEIIANLNTDVSTYVDSNLTCATHYSYRTRLFNDGANLGTWSPSLDVITADCIATLNETFGLYKEGQWLFYIVNGEQRQDVRFQFGPQEPGWTPLVGDWNGDGTQGIGLYKDGTFKLRSVTDEGVEDTEFTYGTSGFLPVAGDWNNDGKDTIGVFDGTHFYLRNSNDTGLADVVVNFGEPGGYPIAGDWDGNGVDSVGYFLNHHFYLARTGLSPSIYRDFNFLSVDWTPIAGDWDDDGNDSIGLYNSGLWRLRNFLTEGSVDYGFTYGERTEGWQPVAFMSDAATLNRLFAATVPVPRVTQIPGPTFSTPTPMWSLELCEADITVEFVSFDPLGDVRFRVTNNRPVISTLEGFNLTWRQISGLSFSRMVAGGYSANDFPPTGSGVIVWLNPTDGDDMPPTSSTNADDGEWVTDFAFPGYSSTFLHLDFTGMGAAPLDDLGVLPSDFNGSSFEISCGGSLSTVSVTYPGFATDKLMPTSTPITPTNTPMPTSTLVTPTNTPIPSPTPVTPTDTPMPTSTPVTPTDTPMPPTPTTTPTPLPA</sequence>
<protein>
    <recommendedName>
        <fullName evidence="5">Fibronectin type-III domain-containing protein</fullName>
    </recommendedName>
</protein>
<dbReference type="InterPro" id="IPR028994">
    <property type="entry name" value="Integrin_alpha_N"/>
</dbReference>
<dbReference type="RefSeq" id="WP_195172082.1">
    <property type="nucleotide sequence ID" value="NZ_CP062983.1"/>
</dbReference>
<dbReference type="SUPFAM" id="SSF69318">
    <property type="entry name" value="Integrin alpha N-terminal domain"/>
    <property type="match status" value="1"/>
</dbReference>
<accession>A0A7S8EBP4</accession>
<reference evidence="3 4" key="1">
    <citation type="submission" date="2020-02" db="EMBL/GenBank/DDBJ databases">
        <authorList>
            <person name="Zheng R.K."/>
            <person name="Sun C.M."/>
        </authorList>
    </citation>
    <scope>NUCLEOTIDE SEQUENCE [LARGE SCALE GENOMIC DNA]</scope>
    <source>
        <strain evidence="4">rifampicinis</strain>
    </source>
</reference>
<name>A0A7S8EBP4_9CHLR</name>
<dbReference type="SUPFAM" id="SSF51126">
    <property type="entry name" value="Pectin lyase-like"/>
    <property type="match status" value="1"/>
</dbReference>
<gene>
    <name evidence="3" type="ORF">G4Y79_06455</name>
</gene>
<feature type="chain" id="PRO_5032593065" description="Fibronectin type-III domain-containing protein" evidence="2">
    <location>
        <begin position="26"/>
        <end position="1382"/>
    </location>
</feature>
<dbReference type="InterPro" id="IPR012334">
    <property type="entry name" value="Pectin_lyas_fold"/>
</dbReference>
<evidence type="ECO:0008006" key="5">
    <source>
        <dbReference type="Google" id="ProtNLM"/>
    </source>
</evidence>
<dbReference type="KEGG" id="pmet:G4Y79_06455"/>
<keyword evidence="2" id="KW-0732">Signal</keyword>
<dbReference type="Proteomes" id="UP000594468">
    <property type="component" value="Chromosome"/>
</dbReference>
<feature type="compositionally biased region" description="Low complexity" evidence="1">
    <location>
        <begin position="1319"/>
        <end position="1340"/>
    </location>
</feature>
<evidence type="ECO:0000256" key="1">
    <source>
        <dbReference type="SAM" id="MobiDB-lite"/>
    </source>
</evidence>
<proteinExistence type="predicted"/>
<feature type="compositionally biased region" description="Pro residues" evidence="1">
    <location>
        <begin position="1367"/>
        <end position="1382"/>
    </location>
</feature>
<evidence type="ECO:0000313" key="3">
    <source>
        <dbReference type="EMBL" id="QPC84018.1"/>
    </source>
</evidence>
<feature type="signal peptide" evidence="2">
    <location>
        <begin position="1"/>
        <end position="25"/>
    </location>
</feature>
<dbReference type="NCBIfam" id="NF041518">
    <property type="entry name" value="choice_anch_Q"/>
    <property type="match status" value="1"/>
</dbReference>
<dbReference type="Gene3D" id="2.160.20.10">
    <property type="entry name" value="Single-stranded right-handed beta-helix, Pectin lyase-like"/>
    <property type="match status" value="1"/>
</dbReference>
<feature type="compositionally biased region" description="Low complexity" evidence="1">
    <location>
        <begin position="1350"/>
        <end position="1366"/>
    </location>
</feature>
<dbReference type="InterPro" id="IPR011050">
    <property type="entry name" value="Pectin_lyase_fold/virulence"/>
</dbReference>